<dbReference type="RefSeq" id="XP_009850025.1">
    <property type="nucleotide sequence ID" value="XM_009851723.1"/>
</dbReference>
<protein>
    <submittedName>
        <fullName evidence="2">Uncharacterized protein</fullName>
    </submittedName>
</protein>
<dbReference type="OrthoDB" id="10281891at2759"/>
<dbReference type="GeneID" id="20826617"/>
<feature type="signal peptide" evidence="1">
    <location>
        <begin position="1"/>
        <end position="17"/>
    </location>
</feature>
<dbReference type="HOGENOM" id="CLU_2426587_0_0_1"/>
<dbReference type="Proteomes" id="UP000008065">
    <property type="component" value="Unassembled WGS sequence"/>
</dbReference>
<reference evidence="3" key="1">
    <citation type="journal article" date="2011" name="Genetics">
        <title>Massive changes in genome architecture accompany the transition to self-fertility in the filamentous fungus Neurospora tetrasperma.</title>
        <authorList>
            <person name="Ellison C.E."/>
            <person name="Stajich J.E."/>
            <person name="Jacobson D.J."/>
            <person name="Natvig D.O."/>
            <person name="Lapidus A."/>
            <person name="Foster B."/>
            <person name="Aerts A."/>
            <person name="Riley R."/>
            <person name="Lindquist E.A."/>
            <person name="Grigoriev I.V."/>
            <person name="Taylor J.W."/>
        </authorList>
    </citation>
    <scope>NUCLEOTIDE SEQUENCE [LARGE SCALE GENOMIC DNA]</scope>
    <source>
        <strain evidence="3">FGSC 2508 / P0657</strain>
    </source>
</reference>
<accession>F8MIM4</accession>
<evidence type="ECO:0000313" key="3">
    <source>
        <dbReference type="Proteomes" id="UP000008065"/>
    </source>
</evidence>
<dbReference type="KEGG" id="nte:NEUTE1DRAFT145739"/>
<evidence type="ECO:0000256" key="1">
    <source>
        <dbReference type="SAM" id="SignalP"/>
    </source>
</evidence>
<name>F8MIM4_NEUT8</name>
<evidence type="ECO:0000313" key="2">
    <source>
        <dbReference type="EMBL" id="EGO59825.1"/>
    </source>
</evidence>
<dbReference type="EMBL" id="GL891303">
    <property type="protein sequence ID" value="EGO59825.1"/>
    <property type="molecule type" value="Genomic_DNA"/>
</dbReference>
<keyword evidence="1" id="KW-0732">Signal</keyword>
<proteinExistence type="predicted"/>
<organism evidence="2 3">
    <name type="scientific">Neurospora tetrasperma (strain FGSC 2508 / ATCC MYA-4615 / P0657)</name>
    <dbReference type="NCBI Taxonomy" id="510951"/>
    <lineage>
        <taxon>Eukaryota</taxon>
        <taxon>Fungi</taxon>
        <taxon>Dikarya</taxon>
        <taxon>Ascomycota</taxon>
        <taxon>Pezizomycotina</taxon>
        <taxon>Sordariomycetes</taxon>
        <taxon>Sordariomycetidae</taxon>
        <taxon>Sordariales</taxon>
        <taxon>Sordariaceae</taxon>
        <taxon>Neurospora</taxon>
    </lineage>
</organism>
<gene>
    <name evidence="2" type="ORF">NEUTE1DRAFT_145739</name>
</gene>
<dbReference type="AlphaFoldDB" id="F8MIM4"/>
<sequence>MRFALAVALTATPLVLASSSGGSVKQRSDAAAAAWTCTPPYNYCGWYLIAQDPAGWGGVLDPNALYQCVNGGVNILSTCANGCEGPTAHCK</sequence>
<feature type="chain" id="PRO_5003374976" evidence="1">
    <location>
        <begin position="18"/>
        <end position="91"/>
    </location>
</feature>
<keyword evidence="3" id="KW-1185">Reference proteome</keyword>
<dbReference type="VEuPathDB" id="FungiDB:NEUTE1DRAFT_145739"/>